<evidence type="ECO:0000313" key="2">
    <source>
        <dbReference type="EnsemblPlants" id="ONIVA02G14490.1"/>
    </source>
</evidence>
<dbReference type="OMA" id="GKQMKHC"/>
<keyword evidence="1" id="KW-0732">Signal</keyword>
<protein>
    <recommendedName>
        <fullName evidence="4">SREBP regulating gene protein</fullName>
    </recommendedName>
</protein>
<evidence type="ECO:0000313" key="3">
    <source>
        <dbReference type="Proteomes" id="UP000006591"/>
    </source>
</evidence>
<evidence type="ECO:0000256" key="1">
    <source>
        <dbReference type="SAM" id="SignalP"/>
    </source>
</evidence>
<dbReference type="EnsemblPlants" id="ONIVA02G14490.1">
    <property type="protein sequence ID" value="ONIVA02G14490.1"/>
    <property type="gene ID" value="ONIVA02G14490"/>
</dbReference>
<dbReference type="PROSITE" id="PS51257">
    <property type="entry name" value="PROKAR_LIPOPROTEIN"/>
    <property type="match status" value="1"/>
</dbReference>
<proteinExistence type="predicted"/>
<evidence type="ECO:0008006" key="4">
    <source>
        <dbReference type="Google" id="ProtNLM"/>
    </source>
</evidence>
<dbReference type="Gramene" id="ONIVA02G14490.1">
    <property type="protein sequence ID" value="ONIVA02G14490.1"/>
    <property type="gene ID" value="ONIVA02G14490"/>
</dbReference>
<name>A0A0E0G596_ORYNI</name>
<feature type="signal peptide" evidence="1">
    <location>
        <begin position="1"/>
        <end position="30"/>
    </location>
</feature>
<reference evidence="2" key="2">
    <citation type="submission" date="2018-04" db="EMBL/GenBank/DDBJ databases">
        <title>OnivRS2 (Oryza nivara Reference Sequence Version 2).</title>
        <authorList>
            <person name="Zhang J."/>
            <person name="Kudrna D."/>
            <person name="Lee S."/>
            <person name="Talag J."/>
            <person name="Rajasekar S."/>
            <person name="Welchert J."/>
            <person name="Hsing Y.-I."/>
            <person name="Wing R.A."/>
        </authorList>
    </citation>
    <scope>NUCLEOTIDE SEQUENCE [LARGE SCALE GENOMIC DNA]</scope>
    <source>
        <strain evidence="2">SL10</strain>
    </source>
</reference>
<feature type="chain" id="PRO_5002359973" description="SREBP regulating gene protein" evidence="1">
    <location>
        <begin position="31"/>
        <end position="138"/>
    </location>
</feature>
<organism evidence="2">
    <name type="scientific">Oryza nivara</name>
    <name type="common">Indian wild rice</name>
    <name type="synonym">Oryza sativa f. spontanea</name>
    <dbReference type="NCBI Taxonomy" id="4536"/>
    <lineage>
        <taxon>Eukaryota</taxon>
        <taxon>Viridiplantae</taxon>
        <taxon>Streptophyta</taxon>
        <taxon>Embryophyta</taxon>
        <taxon>Tracheophyta</taxon>
        <taxon>Spermatophyta</taxon>
        <taxon>Magnoliopsida</taxon>
        <taxon>Liliopsida</taxon>
        <taxon>Poales</taxon>
        <taxon>Poaceae</taxon>
        <taxon>BOP clade</taxon>
        <taxon>Oryzoideae</taxon>
        <taxon>Oryzeae</taxon>
        <taxon>Oryzinae</taxon>
        <taxon>Oryza</taxon>
    </lineage>
</organism>
<sequence>MGKQMKHCSQGFLVLSLILLGCFTIPVIRSQGNGIRNGESYGIDINNVTACIRKPFSSQFCCQNKNSRISAGNGIRNGESYGIDINNVTACIRKPFSSQFCCQNKNSPNLGRCYGSVSDCQSNCPNVLDPHLVFIIIL</sequence>
<dbReference type="HOGENOM" id="CLU_1858469_0_0_1"/>
<keyword evidence="3" id="KW-1185">Reference proteome</keyword>
<accession>A0A0E0G596</accession>
<dbReference type="Proteomes" id="UP000006591">
    <property type="component" value="Chromosome 2"/>
</dbReference>
<reference evidence="2" key="1">
    <citation type="submission" date="2015-04" db="UniProtKB">
        <authorList>
            <consortium name="EnsemblPlants"/>
        </authorList>
    </citation>
    <scope>IDENTIFICATION</scope>
    <source>
        <strain evidence="2">SL10</strain>
    </source>
</reference>
<dbReference type="AlphaFoldDB" id="A0A0E0G596"/>